<accession>A0A9X1LW28</accession>
<dbReference type="EMBL" id="JAGTTN010000003">
    <property type="protein sequence ID" value="MCC2032927.1"/>
    <property type="molecule type" value="Genomic_DNA"/>
</dbReference>
<keyword evidence="2" id="KW-0812">Transmembrane</keyword>
<sequence length="424" mass="42888">MRRAPGRLLAAALLAGTLALAPAVASVAAGTTDSEDGASGGEIHVTVPERGPQDGDAIADAQFRWGLNTESGAGAFAGGCNFLSAGRAGDVGGGGIVWGAGATDTAGAALYRATDGDVRIEKPARSGEYDLATWAGRCLDANGTAVTASSLTSQTGNQVVIDGGTGVRAADGSLEIRWSGSFTVVFYGGMTYWSASDPVLSIDASGDGRVTATASGYAASMENLAEWREIEKQQIVLAELRGADTSGDGFMTDPLYAGVSVSGVGQVARTADNAAYWGAFPASFVQFQKLTGQAGYWLTTGGVRDRAKVASTLYISYDARAPITVVPPETDAGAAAAPQNTIRQRPASAAPALAAPAVPASVPVYALADASTVLPQSEGLVPGSLSGTANPLVIPLLGTALALSAAIVAVLNIMQLLPWQRRAP</sequence>
<feature type="chain" id="PRO_5040941297" description="Htaa domain-containing protein" evidence="3">
    <location>
        <begin position="26"/>
        <end position="424"/>
    </location>
</feature>
<evidence type="ECO:0000256" key="1">
    <source>
        <dbReference type="SAM" id="MobiDB-lite"/>
    </source>
</evidence>
<proteinExistence type="predicted"/>
<keyword evidence="5" id="KW-1185">Reference proteome</keyword>
<keyword evidence="3" id="KW-0732">Signal</keyword>
<evidence type="ECO:0008006" key="6">
    <source>
        <dbReference type="Google" id="ProtNLM"/>
    </source>
</evidence>
<evidence type="ECO:0000313" key="5">
    <source>
        <dbReference type="Proteomes" id="UP001139354"/>
    </source>
</evidence>
<evidence type="ECO:0000256" key="2">
    <source>
        <dbReference type="SAM" id="Phobius"/>
    </source>
</evidence>
<protein>
    <recommendedName>
        <fullName evidence="6">Htaa domain-containing protein</fullName>
    </recommendedName>
</protein>
<evidence type="ECO:0000256" key="3">
    <source>
        <dbReference type="SAM" id="SignalP"/>
    </source>
</evidence>
<dbReference type="AlphaFoldDB" id="A0A9X1LW28"/>
<dbReference type="Proteomes" id="UP001139354">
    <property type="component" value="Unassembled WGS sequence"/>
</dbReference>
<keyword evidence="2" id="KW-0472">Membrane</keyword>
<comment type="caution">
    <text evidence="4">The sequence shown here is derived from an EMBL/GenBank/DDBJ whole genome shotgun (WGS) entry which is preliminary data.</text>
</comment>
<feature type="region of interest" description="Disordered" evidence="1">
    <location>
        <begin position="31"/>
        <end position="55"/>
    </location>
</feature>
<dbReference type="RefSeq" id="WP_229384874.1">
    <property type="nucleotide sequence ID" value="NZ_JAGTTN010000003.1"/>
</dbReference>
<gene>
    <name evidence="4" type="ORF">KEC57_12130</name>
</gene>
<feature type="transmembrane region" description="Helical" evidence="2">
    <location>
        <begin position="392"/>
        <end position="414"/>
    </location>
</feature>
<feature type="signal peptide" evidence="3">
    <location>
        <begin position="1"/>
        <end position="25"/>
    </location>
</feature>
<name>A0A9X1LW28_9MICO</name>
<organism evidence="4 5">
    <name type="scientific">Microbacterium allomyrinae</name>
    <dbReference type="NCBI Taxonomy" id="2830666"/>
    <lineage>
        <taxon>Bacteria</taxon>
        <taxon>Bacillati</taxon>
        <taxon>Actinomycetota</taxon>
        <taxon>Actinomycetes</taxon>
        <taxon>Micrococcales</taxon>
        <taxon>Microbacteriaceae</taxon>
        <taxon>Microbacterium</taxon>
    </lineage>
</organism>
<keyword evidence="2" id="KW-1133">Transmembrane helix</keyword>
<reference evidence="4" key="1">
    <citation type="submission" date="2021-04" db="EMBL/GenBank/DDBJ databases">
        <title>Microbacterium tenobrionis sp. nov. and Microbacterium allomyrinae sp. nov., isolated from larvae of Tenobrio molitor and Allomyrina dichotoma, respectively.</title>
        <authorList>
            <person name="Lee S.D."/>
        </authorList>
    </citation>
    <scope>NUCLEOTIDE SEQUENCE</scope>
    <source>
        <strain evidence="4">BWT-G7</strain>
    </source>
</reference>
<evidence type="ECO:0000313" key="4">
    <source>
        <dbReference type="EMBL" id="MCC2032927.1"/>
    </source>
</evidence>